<dbReference type="GO" id="GO:0016763">
    <property type="term" value="F:pentosyltransferase activity"/>
    <property type="evidence" value="ECO:0007669"/>
    <property type="project" value="TreeGrafter"/>
</dbReference>
<dbReference type="PANTHER" id="PTHR33908:SF11">
    <property type="entry name" value="MEMBRANE PROTEIN"/>
    <property type="match status" value="1"/>
</dbReference>
<dbReference type="InterPro" id="IPR038731">
    <property type="entry name" value="RgtA/B/C-like"/>
</dbReference>
<feature type="transmembrane region" description="Helical" evidence="8">
    <location>
        <begin position="186"/>
        <end position="203"/>
    </location>
</feature>
<feature type="transmembrane region" description="Helical" evidence="8">
    <location>
        <begin position="209"/>
        <end position="242"/>
    </location>
</feature>
<feature type="transmembrane region" description="Helical" evidence="8">
    <location>
        <begin position="44"/>
        <end position="66"/>
    </location>
</feature>
<name>A0A7V4LCZ5_9BACT</name>
<feature type="transmembrane region" description="Helical" evidence="8">
    <location>
        <begin position="365"/>
        <end position="385"/>
    </location>
</feature>
<keyword evidence="6 8" id="KW-1133">Transmembrane helix</keyword>
<dbReference type="GO" id="GO:0009103">
    <property type="term" value="P:lipopolysaccharide biosynthetic process"/>
    <property type="evidence" value="ECO:0007669"/>
    <property type="project" value="UniProtKB-ARBA"/>
</dbReference>
<organism evidence="10">
    <name type="scientific">Desulfobacca acetoxidans</name>
    <dbReference type="NCBI Taxonomy" id="60893"/>
    <lineage>
        <taxon>Bacteria</taxon>
        <taxon>Pseudomonadati</taxon>
        <taxon>Thermodesulfobacteriota</taxon>
        <taxon>Desulfobaccia</taxon>
        <taxon>Desulfobaccales</taxon>
        <taxon>Desulfobaccaceae</taxon>
        <taxon>Desulfobacca</taxon>
    </lineage>
</organism>
<accession>A0A7V4LCZ5</accession>
<keyword evidence="4" id="KW-0808">Transferase</keyword>
<comment type="subcellular location">
    <subcellularLocation>
        <location evidence="1">Cell membrane</location>
        <topology evidence="1">Multi-pass membrane protein</topology>
    </subcellularLocation>
</comment>
<feature type="transmembrane region" description="Helical" evidence="8">
    <location>
        <begin position="415"/>
        <end position="435"/>
    </location>
</feature>
<dbReference type="GO" id="GO:0005886">
    <property type="term" value="C:plasma membrane"/>
    <property type="evidence" value="ECO:0007669"/>
    <property type="project" value="UniProtKB-SubCell"/>
</dbReference>
<reference evidence="10" key="1">
    <citation type="journal article" date="2020" name="mSystems">
        <title>Genome- and Community-Level Interaction Insights into Carbon Utilization and Element Cycling Functions of Hydrothermarchaeota in Hydrothermal Sediment.</title>
        <authorList>
            <person name="Zhou Z."/>
            <person name="Liu Y."/>
            <person name="Xu W."/>
            <person name="Pan J."/>
            <person name="Luo Z.H."/>
            <person name="Li M."/>
        </authorList>
    </citation>
    <scope>NUCLEOTIDE SEQUENCE [LARGE SCALE GENOMIC DNA]</scope>
    <source>
        <strain evidence="10">SpSt-548</strain>
    </source>
</reference>
<feature type="transmembrane region" description="Helical" evidence="8">
    <location>
        <begin position="254"/>
        <end position="270"/>
    </location>
</feature>
<comment type="caution">
    <text evidence="10">The sequence shown here is derived from an EMBL/GenBank/DDBJ whole genome shotgun (WGS) entry which is preliminary data.</text>
</comment>
<keyword evidence="5 8" id="KW-0812">Transmembrane</keyword>
<keyword evidence="2" id="KW-1003">Cell membrane</keyword>
<feature type="transmembrane region" description="Helical" evidence="8">
    <location>
        <begin position="337"/>
        <end position="353"/>
    </location>
</feature>
<feature type="transmembrane region" description="Helical" evidence="8">
    <location>
        <begin position="163"/>
        <end position="179"/>
    </location>
</feature>
<evidence type="ECO:0000259" key="9">
    <source>
        <dbReference type="Pfam" id="PF13231"/>
    </source>
</evidence>
<protein>
    <recommendedName>
        <fullName evidence="9">Glycosyltransferase RgtA/B/C/D-like domain-containing protein</fullName>
    </recommendedName>
</protein>
<keyword evidence="7 8" id="KW-0472">Membrane</keyword>
<dbReference type="EMBL" id="DSXI01000297">
    <property type="protein sequence ID" value="HGS05087.1"/>
    <property type="molecule type" value="Genomic_DNA"/>
</dbReference>
<proteinExistence type="predicted"/>
<evidence type="ECO:0000256" key="3">
    <source>
        <dbReference type="ARBA" id="ARBA00022676"/>
    </source>
</evidence>
<evidence type="ECO:0000313" key="10">
    <source>
        <dbReference type="EMBL" id="HGS05087.1"/>
    </source>
</evidence>
<dbReference type="AlphaFoldDB" id="A0A7V4LCZ5"/>
<evidence type="ECO:0000256" key="5">
    <source>
        <dbReference type="ARBA" id="ARBA00022692"/>
    </source>
</evidence>
<dbReference type="Pfam" id="PF13231">
    <property type="entry name" value="PMT_2"/>
    <property type="match status" value="1"/>
</dbReference>
<evidence type="ECO:0000256" key="4">
    <source>
        <dbReference type="ARBA" id="ARBA00022679"/>
    </source>
</evidence>
<evidence type="ECO:0000256" key="6">
    <source>
        <dbReference type="ARBA" id="ARBA00022989"/>
    </source>
</evidence>
<evidence type="ECO:0000256" key="2">
    <source>
        <dbReference type="ARBA" id="ARBA00022475"/>
    </source>
</evidence>
<feature type="transmembrane region" description="Helical" evidence="8">
    <location>
        <begin position="129"/>
        <end position="151"/>
    </location>
</feature>
<feature type="domain" description="Glycosyltransferase RgtA/B/C/D-like" evidence="9">
    <location>
        <begin position="117"/>
        <end position="260"/>
    </location>
</feature>
<keyword evidence="3" id="KW-0328">Glycosyltransferase</keyword>
<sequence length="443" mass="50216">MVFLAVHLLIIILFVVIWLQVQQSLTPAAEDGGSPGRSSRGRFLVRLFFLALGLRLLAMLIFWVVFPDMFDPFANAASWSDSLVYHDDARALAGYWRGDPLPMSFLLDLRRYVGYPTFLAGVYYIFGPYYLVGTAVNILLGILTCFLTYWLGREVFDEDVARQAAVLLAVFPLAIYFCCFNLKDPLFQLLLVVAIFSSYKAAFGKWSVLWLVLFYSIIFLMLFIRYQASIVLFGILLIGLALGNWRRLLKVSPVLALMVAASFQVYGLLYDAPLVDLDLEKVTEYQTEKVTSMKSVTPELEGKTAVVLGSLGYFLPFPTLVMLDADDSPMFQLESSIFLWNLLAGASLMGIWYCLRRDARGKWFIWAPPLIFFVGEALVYVDTILDIRRSKFMILPFACILGIYGLREWKSPARPLVMVCYLACVILGSLLYTYYRLSGRGML</sequence>
<dbReference type="InterPro" id="IPR050297">
    <property type="entry name" value="LipidA_mod_glycosyltrf_83"/>
</dbReference>
<evidence type="ECO:0000256" key="1">
    <source>
        <dbReference type="ARBA" id="ARBA00004651"/>
    </source>
</evidence>
<dbReference type="PANTHER" id="PTHR33908">
    <property type="entry name" value="MANNOSYLTRANSFERASE YKCB-RELATED"/>
    <property type="match status" value="1"/>
</dbReference>
<evidence type="ECO:0000256" key="8">
    <source>
        <dbReference type="SAM" id="Phobius"/>
    </source>
</evidence>
<evidence type="ECO:0000256" key="7">
    <source>
        <dbReference type="ARBA" id="ARBA00023136"/>
    </source>
</evidence>
<gene>
    <name evidence="10" type="ORF">ENT08_05010</name>
</gene>